<feature type="transmembrane region" description="Helical" evidence="14">
    <location>
        <begin position="269"/>
        <end position="294"/>
    </location>
</feature>
<dbReference type="InterPro" id="IPR006656">
    <property type="entry name" value="Mopterin_OxRdtase"/>
</dbReference>
<organism evidence="16 17">
    <name type="scientific">Nonomuraea deserti</name>
    <dbReference type="NCBI Taxonomy" id="1848322"/>
    <lineage>
        <taxon>Bacteria</taxon>
        <taxon>Bacillati</taxon>
        <taxon>Actinomycetota</taxon>
        <taxon>Actinomycetes</taxon>
        <taxon>Streptosporangiales</taxon>
        <taxon>Streptosporangiaceae</taxon>
        <taxon>Nonomuraea</taxon>
    </lineage>
</organism>
<keyword evidence="8 16" id="KW-0560">Oxidoreductase</keyword>
<reference evidence="16 17" key="1">
    <citation type="submission" date="2019-03" db="EMBL/GenBank/DDBJ databases">
        <title>Draft genome sequences of novel Actinobacteria.</title>
        <authorList>
            <person name="Sahin N."/>
            <person name="Ay H."/>
            <person name="Saygin H."/>
        </authorList>
    </citation>
    <scope>NUCLEOTIDE SEQUENCE [LARGE SCALE GENOMIC DNA]</scope>
    <source>
        <strain evidence="16 17">KC310</strain>
    </source>
</reference>
<dbReference type="GO" id="GO:0009325">
    <property type="term" value="C:nitrate reductase complex"/>
    <property type="evidence" value="ECO:0007669"/>
    <property type="project" value="InterPro"/>
</dbReference>
<keyword evidence="12 14" id="KW-0472">Membrane</keyword>
<dbReference type="NCBIfam" id="TIGR00351">
    <property type="entry name" value="narI"/>
    <property type="match status" value="1"/>
</dbReference>
<keyword evidence="3" id="KW-0004">4Fe-4S</keyword>
<keyword evidence="17" id="KW-1185">Reference proteome</keyword>
<keyword evidence="7 14" id="KW-1133">Transmembrane helix</keyword>
<evidence type="ECO:0000256" key="4">
    <source>
        <dbReference type="ARBA" id="ARBA00022617"/>
    </source>
</evidence>
<evidence type="ECO:0000256" key="5">
    <source>
        <dbReference type="ARBA" id="ARBA00022692"/>
    </source>
</evidence>
<keyword evidence="11" id="KW-0534">Nitrate assimilation</keyword>
<dbReference type="InterPro" id="IPR006963">
    <property type="entry name" value="Mopterin_OxRdtase_4Fe-4S_dom"/>
</dbReference>
<dbReference type="Proteomes" id="UP000295258">
    <property type="component" value="Unassembled WGS sequence"/>
</dbReference>
<comment type="caution">
    <text evidence="16">The sequence shown here is derived from an EMBL/GenBank/DDBJ whole genome shotgun (WGS) entry which is preliminary data.</text>
</comment>
<evidence type="ECO:0000313" key="16">
    <source>
        <dbReference type="EMBL" id="TDD11871.1"/>
    </source>
</evidence>
<dbReference type="InterPro" id="IPR050123">
    <property type="entry name" value="Prok_molybdopt-oxidoreductase"/>
</dbReference>
<evidence type="ECO:0000256" key="7">
    <source>
        <dbReference type="ARBA" id="ARBA00022989"/>
    </source>
</evidence>
<evidence type="ECO:0000256" key="10">
    <source>
        <dbReference type="ARBA" id="ARBA00023014"/>
    </source>
</evidence>
<dbReference type="SUPFAM" id="SSF53706">
    <property type="entry name" value="Formate dehydrogenase/DMSO reductase, domains 1-3"/>
    <property type="match status" value="1"/>
</dbReference>
<proteinExistence type="predicted"/>
<dbReference type="AlphaFoldDB" id="A0A4R4W206"/>
<accession>A0A4R4W206</accession>
<dbReference type="GO" id="GO:0005886">
    <property type="term" value="C:plasma membrane"/>
    <property type="evidence" value="ECO:0007669"/>
    <property type="project" value="UniProtKB-SubCell"/>
</dbReference>
<keyword evidence="9 13" id="KW-0408">Iron</keyword>
<feature type="transmembrane region" description="Helical" evidence="14">
    <location>
        <begin position="358"/>
        <end position="382"/>
    </location>
</feature>
<evidence type="ECO:0000256" key="11">
    <source>
        <dbReference type="ARBA" id="ARBA00023063"/>
    </source>
</evidence>
<gene>
    <name evidence="16" type="primary">narI</name>
    <name evidence="16" type="ORF">E1292_03315</name>
</gene>
<evidence type="ECO:0000256" key="3">
    <source>
        <dbReference type="ARBA" id="ARBA00022485"/>
    </source>
</evidence>
<dbReference type="SUPFAM" id="SSF103501">
    <property type="entry name" value="Respiratory nitrate reductase 1 gamma chain"/>
    <property type="match status" value="1"/>
</dbReference>
<keyword evidence="10" id="KW-0411">Iron-sulfur</keyword>
<dbReference type="Pfam" id="PF00384">
    <property type="entry name" value="Molybdopterin"/>
    <property type="match status" value="1"/>
</dbReference>
<evidence type="ECO:0000256" key="6">
    <source>
        <dbReference type="ARBA" id="ARBA00022723"/>
    </source>
</evidence>
<dbReference type="Pfam" id="PF02665">
    <property type="entry name" value="Nitrate_red_gam"/>
    <property type="match status" value="1"/>
</dbReference>
<dbReference type="EMBL" id="SMKO01000005">
    <property type="protein sequence ID" value="TDD11871.1"/>
    <property type="molecule type" value="Genomic_DNA"/>
</dbReference>
<evidence type="ECO:0000256" key="8">
    <source>
        <dbReference type="ARBA" id="ARBA00023002"/>
    </source>
</evidence>
<dbReference type="Gene3D" id="1.20.950.20">
    <property type="entry name" value="Transmembrane di-heme cytochromes, Chain C"/>
    <property type="match status" value="1"/>
</dbReference>
<dbReference type="InterPro" id="IPR023234">
    <property type="entry name" value="NarG-like_domain"/>
</dbReference>
<dbReference type="GO" id="GO:0046872">
    <property type="term" value="F:metal ion binding"/>
    <property type="evidence" value="ECO:0007669"/>
    <property type="project" value="UniProtKB-KW"/>
</dbReference>
<dbReference type="GO" id="GO:0008940">
    <property type="term" value="F:nitrate reductase activity"/>
    <property type="evidence" value="ECO:0007669"/>
    <property type="project" value="InterPro"/>
</dbReference>
<keyword evidence="6" id="KW-0479">Metal-binding</keyword>
<dbReference type="SMART" id="SM00926">
    <property type="entry name" value="Molybdop_Fe4S4"/>
    <property type="match status" value="1"/>
</dbReference>
<evidence type="ECO:0000256" key="9">
    <source>
        <dbReference type="ARBA" id="ARBA00023004"/>
    </source>
</evidence>
<evidence type="ECO:0000259" key="15">
    <source>
        <dbReference type="PROSITE" id="PS51669"/>
    </source>
</evidence>
<evidence type="ECO:0000256" key="2">
    <source>
        <dbReference type="ARBA" id="ARBA00022475"/>
    </source>
</evidence>
<dbReference type="InterPro" id="IPR027467">
    <property type="entry name" value="MopterinOxRdtase_cofactor_BS"/>
</dbReference>
<dbReference type="EC" id="1.7.99.4" evidence="16"/>
<dbReference type="PANTHER" id="PTHR43105:SF2">
    <property type="entry name" value="RESPIRATORY NITRATE REDUCTASE 2 ALPHA CHAIN"/>
    <property type="match status" value="1"/>
</dbReference>
<feature type="transmembrane region" description="Helical" evidence="14">
    <location>
        <begin position="314"/>
        <end position="338"/>
    </location>
</feature>
<evidence type="ECO:0000256" key="13">
    <source>
        <dbReference type="PIRSR" id="PIRSR603816-1"/>
    </source>
</evidence>
<comment type="subcellular location">
    <subcellularLocation>
        <location evidence="1">Cell membrane</location>
        <topology evidence="1">Multi-pass membrane protein</topology>
    </subcellularLocation>
</comment>
<dbReference type="PROSITE" id="PS51669">
    <property type="entry name" value="4FE4S_MOW_BIS_MGD"/>
    <property type="match status" value="1"/>
</dbReference>
<dbReference type="InterPro" id="IPR003816">
    <property type="entry name" value="Nitrate_red_gam"/>
</dbReference>
<keyword evidence="2" id="KW-1003">Cell membrane</keyword>
<dbReference type="Gene3D" id="3.40.50.12770">
    <property type="entry name" value="Nitrate reductase alpha subunit"/>
    <property type="match status" value="1"/>
</dbReference>
<keyword evidence="5 14" id="KW-0812">Transmembrane</keyword>
<evidence type="ECO:0000256" key="14">
    <source>
        <dbReference type="SAM" id="Phobius"/>
    </source>
</evidence>
<dbReference type="InterPro" id="IPR036197">
    <property type="entry name" value="NarG-like_sf"/>
</dbReference>
<dbReference type="GO" id="GO:0042128">
    <property type="term" value="P:nitrate assimilation"/>
    <property type="evidence" value="ECO:0007669"/>
    <property type="project" value="UniProtKB-KW"/>
</dbReference>
<feature type="domain" description="4Fe-4S Mo/W bis-MGD-type" evidence="15">
    <location>
        <begin position="50"/>
        <end position="114"/>
    </location>
</feature>
<evidence type="ECO:0000313" key="17">
    <source>
        <dbReference type="Proteomes" id="UP000295258"/>
    </source>
</evidence>
<sequence length="423" mass="46964">MTAMDGPVSDALLKMGRHLRSGTVSPDLRTLHQVGGRQADAFYRDRWSHDKVVRSTHGVNCTGSCSWKVYVKDGIITWEAQETDYPSVGGDRPEYEPRGCPRGAAFSWYTYSPTRVRYPYARGVLVEMYREARARLGDPVEAWAEITTDPARRERYQSARGKGGLVRIGWDEAVEIVAAAHVHTIKEYGPDRVAGFSPIPAMSMASHAAGARFVSLIGGAMLSFYDWYADLPVASPQVFGDQTDVPESADWWDASYLLVWGSNVPVKGLYHLLAVVLGTIVGVATVGGMAILIYRRRTVGPVFMATTRNDKLMYAVLALTIALGLAATVMANLVGGGYDYRNTVSPWFRSIFYFRPEPALMAGAPLLFQLHALSALVLFTIWPFTRLVHMLTAPVGYLTRPYIVYRSRDEARPATRRGWEPSR</sequence>
<feature type="binding site" description="axial binding residue" evidence="13">
    <location>
        <position position="389"/>
    </location>
    <ligand>
        <name>heme b</name>
        <dbReference type="ChEBI" id="CHEBI:60344"/>
        <label>1</label>
    </ligand>
    <ligandPart>
        <name>Fe</name>
        <dbReference type="ChEBI" id="CHEBI:18248"/>
    </ligandPart>
</feature>
<evidence type="ECO:0000256" key="1">
    <source>
        <dbReference type="ARBA" id="ARBA00004651"/>
    </source>
</evidence>
<dbReference type="PANTHER" id="PTHR43105">
    <property type="entry name" value="RESPIRATORY NITRATE REDUCTASE"/>
    <property type="match status" value="1"/>
</dbReference>
<dbReference type="Gene3D" id="2.20.25.90">
    <property type="entry name" value="ADC-like domains"/>
    <property type="match status" value="1"/>
</dbReference>
<dbReference type="GO" id="GO:0051539">
    <property type="term" value="F:4 iron, 4 sulfur cluster binding"/>
    <property type="evidence" value="ECO:0007669"/>
    <property type="project" value="UniProtKB-KW"/>
</dbReference>
<protein>
    <submittedName>
        <fullName evidence="16">Respiratory nitrate reductase subunit gamma</fullName>
        <ecNumber evidence="16">1.7.99.4</ecNumber>
    </submittedName>
</protein>
<feature type="binding site" description="axial binding residue" evidence="13">
    <location>
        <position position="371"/>
    </location>
    <ligand>
        <name>heme b</name>
        <dbReference type="ChEBI" id="CHEBI:60344"/>
        <label>1</label>
    </ligand>
    <ligandPart>
        <name>Fe</name>
        <dbReference type="ChEBI" id="CHEBI:18248"/>
    </ligandPart>
</feature>
<keyword evidence="4 13" id="KW-0349">Heme</keyword>
<name>A0A4R4W206_9ACTN</name>
<evidence type="ECO:0000256" key="12">
    <source>
        <dbReference type="ARBA" id="ARBA00023136"/>
    </source>
</evidence>
<dbReference type="PROSITE" id="PS00551">
    <property type="entry name" value="MOLYBDOPTERIN_PROK_1"/>
    <property type="match status" value="1"/>
</dbReference>